<feature type="repeat" description="TPR" evidence="7">
    <location>
        <begin position="458"/>
        <end position="491"/>
    </location>
</feature>
<dbReference type="AlphaFoldDB" id="A0A1Y3EYU9"/>
<organism evidence="9 10">
    <name type="scientific">Trichinella nativa</name>
    <dbReference type="NCBI Taxonomy" id="6335"/>
    <lineage>
        <taxon>Eukaryota</taxon>
        <taxon>Metazoa</taxon>
        <taxon>Ecdysozoa</taxon>
        <taxon>Nematoda</taxon>
        <taxon>Enoplea</taxon>
        <taxon>Dorylaimia</taxon>
        <taxon>Trichinellida</taxon>
        <taxon>Trichinellidae</taxon>
        <taxon>Trichinella</taxon>
    </lineage>
</organism>
<feature type="repeat" description="TPR" evidence="7">
    <location>
        <begin position="424"/>
        <end position="457"/>
    </location>
</feature>
<dbReference type="PANTHER" id="PTHR12558">
    <property type="entry name" value="CELL DIVISION CYCLE 16,23,27"/>
    <property type="match status" value="1"/>
</dbReference>
<evidence type="ECO:0000313" key="9">
    <source>
        <dbReference type="EMBL" id="OUC49970.1"/>
    </source>
</evidence>
<reference evidence="9 10" key="1">
    <citation type="submission" date="2015-04" db="EMBL/GenBank/DDBJ databases">
        <title>Draft genome of the roundworm Trichinella nativa.</title>
        <authorList>
            <person name="Mitreva M."/>
        </authorList>
    </citation>
    <scope>NUCLEOTIDE SEQUENCE [LARGE SCALE GENOMIC DNA]</scope>
    <source>
        <strain evidence="9 10">ISS45</strain>
    </source>
</reference>
<dbReference type="PROSITE" id="PS50005">
    <property type="entry name" value="TPR"/>
    <property type="match status" value="3"/>
</dbReference>
<evidence type="ECO:0000256" key="7">
    <source>
        <dbReference type="PROSITE-ProRule" id="PRU00339"/>
    </source>
</evidence>
<feature type="region of interest" description="Disordered" evidence="8">
    <location>
        <begin position="512"/>
        <end position="531"/>
    </location>
</feature>
<dbReference type="Gene3D" id="1.25.40.10">
    <property type="entry name" value="Tetratricopeptide repeat domain"/>
    <property type="match status" value="1"/>
</dbReference>
<dbReference type="PANTHER" id="PTHR12558:SF9">
    <property type="entry name" value="CELL DIVISION CYCLE PROTEIN 16 HOMOLOG"/>
    <property type="match status" value="1"/>
</dbReference>
<dbReference type="Pfam" id="PF13181">
    <property type="entry name" value="TPR_8"/>
    <property type="match status" value="1"/>
</dbReference>
<dbReference type="GO" id="GO:0051301">
    <property type="term" value="P:cell division"/>
    <property type="evidence" value="ECO:0007669"/>
    <property type="project" value="UniProtKB-KW"/>
</dbReference>
<keyword evidence="5 7" id="KW-0802">TPR repeat</keyword>
<evidence type="ECO:0000256" key="5">
    <source>
        <dbReference type="ARBA" id="ARBA00022803"/>
    </source>
</evidence>
<evidence type="ECO:0000256" key="2">
    <source>
        <dbReference type="ARBA" id="ARBA00022737"/>
    </source>
</evidence>
<evidence type="ECO:0000256" key="3">
    <source>
        <dbReference type="ARBA" id="ARBA00022776"/>
    </source>
</evidence>
<dbReference type="SMART" id="SM00028">
    <property type="entry name" value="TPR"/>
    <property type="match status" value="8"/>
</dbReference>
<accession>A0A1Y3EYU9</accession>
<gene>
    <name evidence="9" type="ORF">D917_04902</name>
</gene>
<dbReference type="GO" id="GO:0005680">
    <property type="term" value="C:anaphase-promoting complex"/>
    <property type="evidence" value="ECO:0007669"/>
    <property type="project" value="TreeGrafter"/>
</dbReference>
<keyword evidence="1" id="KW-0132">Cell division</keyword>
<feature type="repeat" description="TPR" evidence="7">
    <location>
        <begin position="270"/>
        <end position="303"/>
    </location>
</feature>
<comment type="caution">
    <text evidence="9">The sequence shown here is derived from an EMBL/GenBank/DDBJ whole genome shotgun (WGS) entry which is preliminary data.</text>
</comment>
<dbReference type="SUPFAM" id="SSF48452">
    <property type="entry name" value="TPR-like"/>
    <property type="match status" value="2"/>
</dbReference>
<keyword evidence="6" id="KW-0131">Cell cycle</keyword>
<name>A0A1Y3EYU9_9BILA</name>
<dbReference type="Proteomes" id="UP000243006">
    <property type="component" value="Unassembled WGS sequence"/>
</dbReference>
<keyword evidence="3" id="KW-0498">Mitosis</keyword>
<evidence type="ECO:0000313" key="10">
    <source>
        <dbReference type="Proteomes" id="UP000243006"/>
    </source>
</evidence>
<sequence>MALKLDKVQSMFEEYMETGQWESALFWCERILHLYPNSALYTFRFVQCMQLAGFHRRAYSYIERKKLFEQHELFLYLAMQCLPGDDYCDELLQLAGNVAANAGVGKALERTGACEQAVAAYVECLKQDIFCAEAAEHLFGKSLISEQQKRTVLEELQSQIGSQGLLPPDLLHYYYFSVSENGYSAELSKRTLSVWPQLENNVEILLPRARRLYTVGLFDEACRLTKLLLDQDRYNSKVLQLHVCVLVELHQANDLFVVAHSLGTDVPSDPVSWYAMACYSHVKGSYDSAKRYFRKATALEPRYGLAWIGHGRSCAADHEHDQAMSCYVRASDCMPGDPLPLLCISSEYSLISNYTLAERYSTQAVALAPDEPDSLHEMGVLMFRMERHDDARHYMTQALRELRARLQELDVDTAVPNNLPVRFEALLNNLGHLYRRVDQPERALKYHQLALSLQPQRADTHASTGMALASLNRPSQAFQFLKQALTLDPCNEPATVLIPEIMAQLCSDIPIRPQRDSTETETDSAGGTNST</sequence>
<evidence type="ECO:0000256" key="8">
    <source>
        <dbReference type="SAM" id="MobiDB-lite"/>
    </source>
</evidence>
<evidence type="ECO:0000256" key="1">
    <source>
        <dbReference type="ARBA" id="ARBA00022618"/>
    </source>
</evidence>
<dbReference type="GO" id="GO:0031145">
    <property type="term" value="P:anaphase-promoting complex-dependent catabolic process"/>
    <property type="evidence" value="ECO:0007669"/>
    <property type="project" value="TreeGrafter"/>
</dbReference>
<dbReference type="GO" id="GO:0045842">
    <property type="term" value="P:positive regulation of mitotic metaphase/anaphase transition"/>
    <property type="evidence" value="ECO:0007669"/>
    <property type="project" value="TreeGrafter"/>
</dbReference>
<dbReference type="InterPro" id="IPR019734">
    <property type="entry name" value="TPR_rpt"/>
</dbReference>
<evidence type="ECO:0000256" key="4">
    <source>
        <dbReference type="ARBA" id="ARBA00022786"/>
    </source>
</evidence>
<dbReference type="Pfam" id="PF13424">
    <property type="entry name" value="TPR_12"/>
    <property type="match status" value="1"/>
</dbReference>
<dbReference type="GO" id="GO:0016567">
    <property type="term" value="P:protein ubiquitination"/>
    <property type="evidence" value="ECO:0007669"/>
    <property type="project" value="TreeGrafter"/>
</dbReference>
<dbReference type="Pfam" id="PF12895">
    <property type="entry name" value="ANAPC3"/>
    <property type="match status" value="1"/>
</dbReference>
<evidence type="ECO:0000256" key="6">
    <source>
        <dbReference type="ARBA" id="ARBA00023306"/>
    </source>
</evidence>
<proteinExistence type="predicted"/>
<keyword evidence="4" id="KW-0833">Ubl conjugation pathway</keyword>
<dbReference type="GO" id="GO:0005737">
    <property type="term" value="C:cytoplasm"/>
    <property type="evidence" value="ECO:0007669"/>
    <property type="project" value="TreeGrafter"/>
</dbReference>
<keyword evidence="2" id="KW-0677">Repeat</keyword>
<dbReference type="EMBL" id="LVZM01000135">
    <property type="protein sequence ID" value="OUC49970.1"/>
    <property type="molecule type" value="Genomic_DNA"/>
</dbReference>
<protein>
    <submittedName>
        <fullName evidence="9">Tetratricopeptide repeat protein</fullName>
    </submittedName>
</protein>
<dbReference type="InterPro" id="IPR011990">
    <property type="entry name" value="TPR-like_helical_dom_sf"/>
</dbReference>